<dbReference type="AlphaFoldDB" id="A0A0C1Q9V7"/>
<evidence type="ECO:0008006" key="4">
    <source>
        <dbReference type="Google" id="ProtNLM"/>
    </source>
</evidence>
<sequence>MKAFMFTALALSSLYASANQYYSSDYEFVKSTSLTLSAKEVDQFKIDAGAGSLKLIGEDTDKISVTAEIFQSSEGGDYCLDLSQRGSYALLKANVCHNRVNNTLVHLSITAPKSLITQIKDESGSIDVSHASVQSIDDGSGSINIMDNLTSINIDDGSGSIEVSSVQGELDIDDGSGKIVVEDIKGNVWIEDGSGKVVVDNVTGKVSVDDGSGSISVRNAQSFELINDGSGRVNLKNIRDQQN</sequence>
<reference evidence="2 3" key="1">
    <citation type="submission" date="2014-12" db="EMBL/GenBank/DDBJ databases">
        <title>Draft Genome Sequence of Pseudoalteromonas luteoviolacea HI1.</title>
        <authorList>
            <person name="Asahina A.Y."/>
            <person name="Hadfield M.G."/>
        </authorList>
    </citation>
    <scope>NUCLEOTIDE SEQUENCE [LARGE SCALE GENOMIC DNA]</scope>
    <source>
        <strain evidence="2 3">HI1</strain>
    </source>
</reference>
<evidence type="ECO:0000313" key="3">
    <source>
        <dbReference type="Proteomes" id="UP000031327"/>
    </source>
</evidence>
<keyword evidence="1" id="KW-0732">Signal</keyword>
<dbReference type="OrthoDB" id="6313326at2"/>
<feature type="chain" id="PRO_5002155086" description="Adhesin domain-containing protein" evidence="1">
    <location>
        <begin position="19"/>
        <end position="243"/>
    </location>
</feature>
<proteinExistence type="predicted"/>
<dbReference type="EMBL" id="JWIC01000005">
    <property type="protein sequence ID" value="KID57446.1"/>
    <property type="molecule type" value="Genomic_DNA"/>
</dbReference>
<evidence type="ECO:0000256" key="1">
    <source>
        <dbReference type="SAM" id="SignalP"/>
    </source>
</evidence>
<accession>A0A0C1Q9V7</accession>
<dbReference type="RefSeq" id="WP_039609217.1">
    <property type="nucleotide sequence ID" value="NZ_JWIC01000005.1"/>
</dbReference>
<evidence type="ECO:0000313" key="2">
    <source>
        <dbReference type="EMBL" id="KID57446.1"/>
    </source>
</evidence>
<organism evidence="2 3">
    <name type="scientific">Pseudoalteromonas luteoviolacea</name>
    <dbReference type="NCBI Taxonomy" id="43657"/>
    <lineage>
        <taxon>Bacteria</taxon>
        <taxon>Pseudomonadati</taxon>
        <taxon>Pseudomonadota</taxon>
        <taxon>Gammaproteobacteria</taxon>
        <taxon>Alteromonadales</taxon>
        <taxon>Pseudoalteromonadaceae</taxon>
        <taxon>Pseudoalteromonas</taxon>
    </lineage>
</organism>
<dbReference type="Proteomes" id="UP000031327">
    <property type="component" value="Unassembled WGS sequence"/>
</dbReference>
<gene>
    <name evidence="2" type="ORF">JF50_09600</name>
</gene>
<feature type="signal peptide" evidence="1">
    <location>
        <begin position="1"/>
        <end position="18"/>
    </location>
</feature>
<protein>
    <recommendedName>
        <fullName evidence="4">Adhesin domain-containing protein</fullName>
    </recommendedName>
</protein>
<comment type="caution">
    <text evidence="2">The sequence shown here is derived from an EMBL/GenBank/DDBJ whole genome shotgun (WGS) entry which is preliminary data.</text>
</comment>
<name>A0A0C1Q9V7_9GAMM</name>